<keyword evidence="6" id="KW-1185">Reference proteome</keyword>
<dbReference type="GO" id="GO:0009015">
    <property type="term" value="F:N-succinylarginine dihydrolase activity"/>
    <property type="evidence" value="ECO:0007669"/>
    <property type="project" value="UniProtKB-EC"/>
</dbReference>
<feature type="active site" evidence="3">
    <location>
        <position position="266"/>
    </location>
</feature>
<dbReference type="PANTHER" id="PTHR30420">
    <property type="entry name" value="N-SUCCINYLARGININE DIHYDROLASE"/>
    <property type="match status" value="1"/>
</dbReference>
<comment type="similarity">
    <text evidence="3">Belongs to the succinylarginine dihydrolase family.</text>
</comment>
<feature type="binding site" evidence="3">
    <location>
        <begin position="35"/>
        <end position="44"/>
    </location>
    <ligand>
        <name>substrate</name>
    </ligand>
</feature>
<feature type="binding site" evidence="3">
    <location>
        <position position="268"/>
    </location>
    <ligand>
        <name>substrate</name>
    </ligand>
</feature>
<comment type="catalytic activity">
    <reaction evidence="3">
        <text>N(2)-succinyl-L-arginine + 2 H2O + 2 H(+) = N(2)-succinyl-L-ornithine + 2 NH4(+) + CO2</text>
        <dbReference type="Rhea" id="RHEA:19533"/>
        <dbReference type="ChEBI" id="CHEBI:15377"/>
        <dbReference type="ChEBI" id="CHEBI:15378"/>
        <dbReference type="ChEBI" id="CHEBI:16526"/>
        <dbReference type="ChEBI" id="CHEBI:28938"/>
        <dbReference type="ChEBI" id="CHEBI:58241"/>
        <dbReference type="ChEBI" id="CHEBI:58514"/>
        <dbReference type="EC" id="3.5.3.23"/>
    </reaction>
</comment>
<dbReference type="InterPro" id="IPR037031">
    <property type="entry name" value="AstB_sf"/>
</dbReference>
<dbReference type="NCBIfam" id="NF009789">
    <property type="entry name" value="PRK13281.1"/>
    <property type="match status" value="1"/>
</dbReference>
<dbReference type="HAMAP" id="MF_01172">
    <property type="entry name" value="AstB"/>
    <property type="match status" value="1"/>
</dbReference>
<comment type="caution">
    <text evidence="5">The sequence shown here is derived from an EMBL/GenBank/DDBJ whole genome shotgun (WGS) entry which is preliminary data.</text>
</comment>
<organism evidence="5 6">
    <name type="scientific">Chromobacterium fluminis</name>
    <dbReference type="NCBI Taxonomy" id="3044269"/>
    <lineage>
        <taxon>Bacteria</taxon>
        <taxon>Pseudomonadati</taxon>
        <taxon>Pseudomonadota</taxon>
        <taxon>Betaproteobacteria</taxon>
        <taxon>Neisseriales</taxon>
        <taxon>Chromobacteriaceae</taxon>
        <taxon>Chromobacterium</taxon>
    </lineage>
</organism>
<accession>A0ABX0L126</accession>
<feature type="active site" evidence="3">
    <location>
        <position position="190"/>
    </location>
</feature>
<evidence type="ECO:0000313" key="5">
    <source>
        <dbReference type="EMBL" id="NHR05527.1"/>
    </source>
</evidence>
<feature type="binding site" evidence="3">
    <location>
        <position position="230"/>
    </location>
    <ligand>
        <name>substrate</name>
    </ligand>
</feature>
<dbReference type="EC" id="3.5.3.23" evidence="3 4"/>
<dbReference type="Pfam" id="PF04996">
    <property type="entry name" value="AstB"/>
    <property type="match status" value="1"/>
</dbReference>
<proteinExistence type="inferred from homology"/>
<evidence type="ECO:0000256" key="2">
    <source>
        <dbReference type="ARBA" id="ARBA00022801"/>
    </source>
</evidence>
<evidence type="ECO:0000313" key="6">
    <source>
        <dbReference type="Proteomes" id="UP001515641"/>
    </source>
</evidence>
<keyword evidence="2 3" id="KW-0378">Hydrolase</keyword>
<feature type="binding site" evidence="3">
    <location>
        <begin position="153"/>
        <end position="154"/>
    </location>
    <ligand>
        <name>substrate</name>
    </ligand>
</feature>
<dbReference type="NCBIfam" id="TIGR03241">
    <property type="entry name" value="arg_catab_astB"/>
    <property type="match status" value="1"/>
</dbReference>
<feature type="binding site" evidence="3">
    <location>
        <position position="381"/>
    </location>
    <ligand>
        <name>substrate</name>
    </ligand>
</feature>
<dbReference type="Gene3D" id="3.75.10.20">
    <property type="entry name" value="Succinylarginine dihydrolase"/>
    <property type="match status" value="1"/>
</dbReference>
<dbReference type="PANTHER" id="PTHR30420:SF2">
    <property type="entry name" value="N-SUCCINYLARGININE DIHYDROLASE"/>
    <property type="match status" value="1"/>
</dbReference>
<comment type="subunit">
    <text evidence="3">Homodimer.</text>
</comment>
<gene>
    <name evidence="3 5" type="primary">astB</name>
    <name evidence="5" type="ORF">HA052_09955</name>
</gene>
<evidence type="ECO:0000256" key="1">
    <source>
        <dbReference type="ARBA" id="ARBA00022503"/>
    </source>
</evidence>
<evidence type="ECO:0000256" key="4">
    <source>
        <dbReference type="NCBIfam" id="TIGR03241"/>
    </source>
</evidence>
<reference evidence="5 6" key="1">
    <citation type="submission" date="2020-03" db="EMBL/GenBank/DDBJ databases">
        <title>Draft genome sequence of environmentally isolated cultures.</title>
        <authorList>
            <person name="Wilson H.S."/>
            <person name="De Leon M.E."/>
        </authorList>
    </citation>
    <scope>NUCLEOTIDE SEQUENCE [LARGE SCALE GENOMIC DNA]</scope>
    <source>
        <strain evidence="5 6">HSC-31F16</strain>
    </source>
</reference>
<dbReference type="EMBL" id="JAAOMA010000011">
    <property type="protein sequence ID" value="NHR05527.1"/>
    <property type="molecule type" value="Genomic_DNA"/>
</dbReference>
<sequence>MRQPDRAGPTLAGDHAVNAYEVNFDGLVGPTHNYSGLSFGNVASTSNVSAASNPKLAAKQGLAKMKALHDLGFKQGVLAPHERPDVASLRLLGFGGSDAEVVARAAKEAPAILAAASSASCMWTANAATVSPSGDTADGRVHFTPANLNNKFHRSIEHPTTGRLLRAMFADESRFAVHPALPAQMHFGDEGAANHTRFCAEYDGAGVEFFVFGAAAFDARYPKPAKFPARQTLEACQAVARLHGLSAERVVYAQQDPDTIDAGVFHNDVISVGNRQVLFHHEKSFLDQHKVLAELSAKLAAVGGDFVSVEVPAAEVSVEEAVKSYLFNSQLLSKPDGKMIIVVPEECRNQPRVWTYLGKLAAGGGPIDEVKVFDLKQSMQNGGGPACLRLRVALSSAEIAAVNPKVLMSDALFATLNGWVERHYRDRLSSDDLADPQLLIESRTALDELSGILGLGSVYPFQLA</sequence>
<feature type="binding site" evidence="3">
    <location>
        <position position="126"/>
    </location>
    <ligand>
        <name>substrate</name>
    </ligand>
</feature>
<evidence type="ECO:0000256" key="3">
    <source>
        <dbReference type="HAMAP-Rule" id="MF_01172"/>
    </source>
</evidence>
<feature type="active site" description="Nucleophile" evidence="3">
    <location>
        <position position="387"/>
    </location>
</feature>
<comment type="function">
    <text evidence="3">Catalyzes the hydrolysis of N(2)-succinylarginine into N(2)-succinylornithine, ammonia and CO(2).</text>
</comment>
<dbReference type="Proteomes" id="UP001515641">
    <property type="component" value="Unassembled WGS sequence"/>
</dbReference>
<keyword evidence="1 3" id="KW-0056">Arginine metabolism</keyword>
<dbReference type="SUPFAM" id="SSF55909">
    <property type="entry name" value="Pentein"/>
    <property type="match status" value="1"/>
</dbReference>
<name>A0ABX0L126_9NEIS</name>
<comment type="pathway">
    <text evidence="3">Amino-acid degradation; L-arginine degradation via AST pathway; L-glutamate and succinate from L-arginine: step 2/5.</text>
</comment>
<dbReference type="InterPro" id="IPR007079">
    <property type="entry name" value="SuccinylArg_d-Hdrlase_AstB"/>
</dbReference>
<protein>
    <recommendedName>
        <fullName evidence="3 4">N-succinylarginine dihydrolase</fullName>
        <ecNumber evidence="3 4">3.5.3.23</ecNumber>
    </recommendedName>
</protein>